<organism evidence="2 3">
    <name type="scientific">Bosea massiliensis</name>
    <dbReference type="NCBI Taxonomy" id="151419"/>
    <lineage>
        <taxon>Bacteria</taxon>
        <taxon>Pseudomonadati</taxon>
        <taxon>Pseudomonadota</taxon>
        <taxon>Alphaproteobacteria</taxon>
        <taxon>Hyphomicrobiales</taxon>
        <taxon>Boseaceae</taxon>
        <taxon>Bosea</taxon>
    </lineage>
</organism>
<evidence type="ECO:0000256" key="1">
    <source>
        <dbReference type="SAM" id="MobiDB-lite"/>
    </source>
</evidence>
<evidence type="ECO:0000313" key="2">
    <source>
        <dbReference type="EMBL" id="MFC5508392.1"/>
    </source>
</evidence>
<feature type="region of interest" description="Disordered" evidence="1">
    <location>
        <begin position="1"/>
        <end position="28"/>
    </location>
</feature>
<dbReference type="Proteomes" id="UP001596060">
    <property type="component" value="Unassembled WGS sequence"/>
</dbReference>
<accession>A0ABW0P8H1</accession>
<sequence>MEVITTVEGGAHIASASSSGSSRDADQARNMEQQGCIMLLSRPPSPSCQLTMIKGAARSGGFCLDRTYVHDMFFLAAPA</sequence>
<evidence type="ECO:0000313" key="3">
    <source>
        <dbReference type="Proteomes" id="UP001596060"/>
    </source>
</evidence>
<feature type="compositionally biased region" description="Low complexity" evidence="1">
    <location>
        <begin position="9"/>
        <end position="22"/>
    </location>
</feature>
<dbReference type="EMBL" id="JBHSLU010000089">
    <property type="protein sequence ID" value="MFC5508392.1"/>
    <property type="molecule type" value="Genomic_DNA"/>
</dbReference>
<name>A0ABW0P8H1_9HYPH</name>
<reference evidence="3" key="1">
    <citation type="journal article" date="2019" name="Int. J. Syst. Evol. Microbiol.">
        <title>The Global Catalogue of Microorganisms (GCM) 10K type strain sequencing project: providing services to taxonomists for standard genome sequencing and annotation.</title>
        <authorList>
            <consortium name="The Broad Institute Genomics Platform"/>
            <consortium name="The Broad Institute Genome Sequencing Center for Infectious Disease"/>
            <person name="Wu L."/>
            <person name="Ma J."/>
        </authorList>
    </citation>
    <scope>NUCLEOTIDE SEQUENCE [LARGE SCALE GENOMIC DNA]</scope>
    <source>
        <strain evidence="3">CCUG 43117</strain>
    </source>
</reference>
<keyword evidence="3" id="KW-1185">Reference proteome</keyword>
<comment type="caution">
    <text evidence="2">The sequence shown here is derived from an EMBL/GenBank/DDBJ whole genome shotgun (WGS) entry which is preliminary data.</text>
</comment>
<proteinExistence type="predicted"/>
<gene>
    <name evidence="2" type="ORF">ACFPN9_24415</name>
</gene>
<dbReference type="RefSeq" id="WP_156450761.1">
    <property type="nucleotide sequence ID" value="NZ_JBHSLU010000089.1"/>
</dbReference>
<protein>
    <submittedName>
        <fullName evidence="2">Uncharacterized protein</fullName>
    </submittedName>
</protein>